<organism evidence="3 4">
    <name type="scientific">Zoogloea ramigera</name>
    <dbReference type="NCBI Taxonomy" id="350"/>
    <lineage>
        <taxon>Bacteria</taxon>
        <taxon>Pseudomonadati</taxon>
        <taxon>Pseudomonadota</taxon>
        <taxon>Betaproteobacteria</taxon>
        <taxon>Rhodocyclales</taxon>
        <taxon>Zoogloeaceae</taxon>
        <taxon>Zoogloea</taxon>
    </lineage>
</organism>
<evidence type="ECO:0000313" key="3">
    <source>
        <dbReference type="EMBL" id="GEC95930.1"/>
    </source>
</evidence>
<gene>
    <name evidence="3" type="ORF">ZRA01_20030</name>
</gene>
<protein>
    <submittedName>
        <fullName evidence="3">Uncharacterized protein</fullName>
    </submittedName>
</protein>
<keyword evidence="2" id="KW-0732">Signal</keyword>
<feature type="region of interest" description="Disordered" evidence="1">
    <location>
        <begin position="28"/>
        <end position="58"/>
    </location>
</feature>
<evidence type="ECO:0000256" key="2">
    <source>
        <dbReference type="SAM" id="SignalP"/>
    </source>
</evidence>
<dbReference type="OrthoDB" id="9779889at2"/>
<evidence type="ECO:0000313" key="4">
    <source>
        <dbReference type="Proteomes" id="UP000318422"/>
    </source>
</evidence>
<reference evidence="3 4" key="1">
    <citation type="submission" date="2019-06" db="EMBL/GenBank/DDBJ databases">
        <title>Whole genome shotgun sequence of Zoogloea ramigera NBRC 15342.</title>
        <authorList>
            <person name="Hosoyama A."/>
            <person name="Uohara A."/>
            <person name="Ohji S."/>
            <person name="Ichikawa N."/>
        </authorList>
    </citation>
    <scope>NUCLEOTIDE SEQUENCE [LARGE SCALE GENOMIC DNA]</scope>
    <source>
        <strain evidence="3 4">NBRC 15342</strain>
    </source>
</reference>
<feature type="region of interest" description="Disordered" evidence="1">
    <location>
        <begin position="108"/>
        <end position="163"/>
    </location>
</feature>
<feature type="signal peptide" evidence="2">
    <location>
        <begin position="1"/>
        <end position="29"/>
    </location>
</feature>
<sequence>MPTARPASILRPALFLAAIALVASGPADARRVGGGRSVGMQRSVSTPHATPDAPTSHLAPTVTYSRAVGEARYGGSDLPGDVARVALRSRYLEEQSRREAEILERRRAERALRGSGRASEDEAGPNTAAPPSHPGQASTASSPPPVNRAPRPADPNFARLTDGAGPAATACEFKPVMADRDYLACGITPPGLQAELR</sequence>
<comment type="caution">
    <text evidence="3">The sequence shown here is derived from an EMBL/GenBank/DDBJ whole genome shotgun (WGS) entry which is preliminary data.</text>
</comment>
<name>A0A4Y4CZF8_ZOORA</name>
<keyword evidence="4" id="KW-1185">Reference proteome</keyword>
<dbReference type="AlphaFoldDB" id="A0A4Y4CZF8"/>
<feature type="chain" id="PRO_5021385263" evidence="2">
    <location>
        <begin position="30"/>
        <end position="197"/>
    </location>
</feature>
<accession>A0A4Y4CZF8</accession>
<dbReference type="EMBL" id="BJNV01000030">
    <property type="protein sequence ID" value="GEC95930.1"/>
    <property type="molecule type" value="Genomic_DNA"/>
</dbReference>
<evidence type="ECO:0000256" key="1">
    <source>
        <dbReference type="SAM" id="MobiDB-lite"/>
    </source>
</evidence>
<proteinExistence type="predicted"/>
<dbReference type="RefSeq" id="WP_141351757.1">
    <property type="nucleotide sequence ID" value="NZ_BJNV01000030.1"/>
</dbReference>
<dbReference type="Proteomes" id="UP000318422">
    <property type="component" value="Unassembled WGS sequence"/>
</dbReference>